<evidence type="ECO:0000313" key="8">
    <source>
        <dbReference type="EMBL" id="KAH0629314.1"/>
    </source>
</evidence>
<dbReference type="Proteomes" id="UP000826234">
    <property type="component" value="Unassembled WGS sequence"/>
</dbReference>
<accession>A0ABQ7TIK6</accession>
<evidence type="ECO:0000259" key="7">
    <source>
        <dbReference type="PROSITE" id="PS50923"/>
    </source>
</evidence>
<feature type="transmembrane region" description="Helical" evidence="6">
    <location>
        <begin position="21"/>
        <end position="42"/>
    </location>
</feature>
<comment type="caution">
    <text evidence="5">Lacks conserved residue(s) required for the propagation of feature annotation.</text>
</comment>
<name>A0ABQ7TIK6_PHRPL</name>
<organism evidence="8 9">
    <name type="scientific">Phrynosoma platyrhinos</name>
    <name type="common">Desert horned lizard</name>
    <dbReference type="NCBI Taxonomy" id="52577"/>
    <lineage>
        <taxon>Eukaryota</taxon>
        <taxon>Metazoa</taxon>
        <taxon>Chordata</taxon>
        <taxon>Craniata</taxon>
        <taxon>Vertebrata</taxon>
        <taxon>Euteleostomi</taxon>
        <taxon>Lepidosauria</taxon>
        <taxon>Squamata</taxon>
        <taxon>Bifurcata</taxon>
        <taxon>Unidentata</taxon>
        <taxon>Episquamata</taxon>
        <taxon>Toxicofera</taxon>
        <taxon>Iguania</taxon>
        <taxon>Phrynosomatidae</taxon>
        <taxon>Phrynosomatinae</taxon>
        <taxon>Phrynosoma</taxon>
    </lineage>
</organism>
<evidence type="ECO:0000256" key="4">
    <source>
        <dbReference type="ARBA" id="ARBA00023180"/>
    </source>
</evidence>
<dbReference type="EMBL" id="JAIPUX010000439">
    <property type="protein sequence ID" value="KAH0629314.1"/>
    <property type="molecule type" value="Genomic_DNA"/>
</dbReference>
<evidence type="ECO:0000256" key="3">
    <source>
        <dbReference type="ARBA" id="ARBA00023157"/>
    </source>
</evidence>
<reference evidence="8 9" key="1">
    <citation type="journal article" date="2022" name="Gigascience">
        <title>A chromosome-level genome assembly and annotation of the desert horned lizard, Phrynosoma platyrhinos, provides insight into chromosomal rearrangements among reptiles.</title>
        <authorList>
            <person name="Koochekian N."/>
            <person name="Ascanio A."/>
            <person name="Farleigh K."/>
            <person name="Card D.C."/>
            <person name="Schield D.R."/>
            <person name="Castoe T.A."/>
            <person name="Jezkova T."/>
        </authorList>
    </citation>
    <scope>NUCLEOTIDE SEQUENCE [LARGE SCALE GENOMIC DNA]</scope>
    <source>
        <strain evidence="8">NK-2021</strain>
    </source>
</reference>
<sequence length="176" mass="19382">SQSTEFRLILAARNLAAMSPALLILGIITVAARIVTAAIAVICPPPPVSEFSVLSYQRLKPGNISVFQDEIKFQCLSPYVLFGNETSVCQADGNWSALPECRTVECSQPEDIENGYIYLLLRRAYRYKETVTYGCNPTYVLDGLAESRCEKTGQWSAKPVCRGMGSDDLQDCTDVN</sequence>
<keyword evidence="6" id="KW-0472">Membrane</keyword>
<gene>
    <name evidence="8" type="ORF">JD844_011284</name>
</gene>
<dbReference type="InterPro" id="IPR035976">
    <property type="entry name" value="Sushi/SCR/CCP_sf"/>
</dbReference>
<dbReference type="Pfam" id="PF00084">
    <property type="entry name" value="Sushi"/>
    <property type="match status" value="2"/>
</dbReference>
<evidence type="ECO:0000256" key="2">
    <source>
        <dbReference type="ARBA" id="ARBA00022737"/>
    </source>
</evidence>
<evidence type="ECO:0000256" key="5">
    <source>
        <dbReference type="PROSITE-ProRule" id="PRU00302"/>
    </source>
</evidence>
<feature type="domain" description="Sushi" evidence="7">
    <location>
        <begin position="104"/>
        <end position="163"/>
    </location>
</feature>
<keyword evidence="6" id="KW-1133">Transmembrane helix</keyword>
<keyword evidence="6" id="KW-0812">Transmembrane</keyword>
<dbReference type="PANTHER" id="PTHR19325:SF549">
    <property type="entry name" value="BETA-2-GLYCOPROTEIN 1"/>
    <property type="match status" value="1"/>
</dbReference>
<proteinExistence type="predicted"/>
<dbReference type="SUPFAM" id="SSF57535">
    <property type="entry name" value="Complement control module/SCR domain"/>
    <property type="match status" value="2"/>
</dbReference>
<keyword evidence="2" id="KW-0677">Repeat</keyword>
<protein>
    <recommendedName>
        <fullName evidence="7">Sushi domain-containing protein</fullName>
    </recommendedName>
</protein>
<comment type="caution">
    <text evidence="8">The sequence shown here is derived from an EMBL/GenBank/DDBJ whole genome shotgun (WGS) entry which is preliminary data.</text>
</comment>
<evidence type="ECO:0000256" key="1">
    <source>
        <dbReference type="ARBA" id="ARBA00022659"/>
    </source>
</evidence>
<keyword evidence="1 5" id="KW-0768">Sushi</keyword>
<keyword evidence="9" id="KW-1185">Reference proteome</keyword>
<dbReference type="CDD" id="cd00033">
    <property type="entry name" value="CCP"/>
    <property type="match status" value="2"/>
</dbReference>
<keyword evidence="3 5" id="KW-1015">Disulfide bond</keyword>
<dbReference type="PANTHER" id="PTHR19325">
    <property type="entry name" value="COMPLEMENT COMPONENT-RELATED SUSHI DOMAIN-CONTAINING"/>
    <property type="match status" value="1"/>
</dbReference>
<dbReference type="InterPro" id="IPR050350">
    <property type="entry name" value="Compl-Cell_Adhes-Reg"/>
</dbReference>
<feature type="disulfide bond" evidence="5">
    <location>
        <begin position="106"/>
        <end position="149"/>
    </location>
</feature>
<evidence type="ECO:0000313" key="9">
    <source>
        <dbReference type="Proteomes" id="UP000826234"/>
    </source>
</evidence>
<feature type="non-terminal residue" evidence="8">
    <location>
        <position position="1"/>
    </location>
</feature>
<evidence type="ECO:0000256" key="6">
    <source>
        <dbReference type="SAM" id="Phobius"/>
    </source>
</evidence>
<keyword evidence="4" id="KW-0325">Glycoprotein</keyword>
<dbReference type="SMART" id="SM00032">
    <property type="entry name" value="CCP"/>
    <property type="match status" value="2"/>
</dbReference>
<feature type="domain" description="Sushi" evidence="7">
    <location>
        <begin position="41"/>
        <end position="103"/>
    </location>
</feature>
<dbReference type="PROSITE" id="PS50923">
    <property type="entry name" value="SUSHI"/>
    <property type="match status" value="2"/>
</dbReference>
<dbReference type="InterPro" id="IPR000436">
    <property type="entry name" value="Sushi_SCR_CCP_dom"/>
</dbReference>
<dbReference type="Gene3D" id="2.10.70.10">
    <property type="entry name" value="Complement Module, domain 1"/>
    <property type="match status" value="2"/>
</dbReference>